<keyword evidence="13" id="KW-1185">Reference proteome</keyword>
<dbReference type="InterPro" id="IPR003591">
    <property type="entry name" value="Leu-rich_rpt_typical-subtyp"/>
</dbReference>
<dbReference type="GO" id="GO:0005886">
    <property type="term" value="C:plasma membrane"/>
    <property type="evidence" value="ECO:0007669"/>
    <property type="project" value="UniProtKB-SubCell"/>
</dbReference>
<dbReference type="InterPro" id="IPR032675">
    <property type="entry name" value="LRR_dom_sf"/>
</dbReference>
<keyword evidence="6" id="KW-0732">Signal</keyword>
<keyword evidence="8" id="KW-1133">Transmembrane helix</keyword>
<evidence type="ECO:0000256" key="8">
    <source>
        <dbReference type="ARBA" id="ARBA00022989"/>
    </source>
</evidence>
<comment type="subcellular location">
    <subcellularLocation>
        <location evidence="1">Cell membrane</location>
        <topology evidence="1">Single-pass type I membrane protein</topology>
    </subcellularLocation>
</comment>
<dbReference type="GO" id="GO:0016301">
    <property type="term" value="F:kinase activity"/>
    <property type="evidence" value="ECO:0007669"/>
    <property type="project" value="UniProtKB-KW"/>
</dbReference>
<dbReference type="Pfam" id="PF00560">
    <property type="entry name" value="LRR_1"/>
    <property type="match status" value="4"/>
</dbReference>
<dbReference type="SUPFAM" id="SSF52058">
    <property type="entry name" value="L domain-like"/>
    <property type="match status" value="1"/>
</dbReference>
<evidence type="ECO:0000256" key="1">
    <source>
        <dbReference type="ARBA" id="ARBA00004251"/>
    </source>
</evidence>
<evidence type="ECO:0000313" key="12">
    <source>
        <dbReference type="EMBL" id="KAJ4782766.1"/>
    </source>
</evidence>
<evidence type="ECO:0000313" key="13">
    <source>
        <dbReference type="Proteomes" id="UP001140206"/>
    </source>
</evidence>
<organism evidence="12 13">
    <name type="scientific">Rhynchospora pubera</name>
    <dbReference type="NCBI Taxonomy" id="906938"/>
    <lineage>
        <taxon>Eukaryota</taxon>
        <taxon>Viridiplantae</taxon>
        <taxon>Streptophyta</taxon>
        <taxon>Embryophyta</taxon>
        <taxon>Tracheophyta</taxon>
        <taxon>Spermatophyta</taxon>
        <taxon>Magnoliopsida</taxon>
        <taxon>Liliopsida</taxon>
        <taxon>Poales</taxon>
        <taxon>Cyperaceae</taxon>
        <taxon>Cyperoideae</taxon>
        <taxon>Rhynchosporeae</taxon>
        <taxon>Rhynchospora</taxon>
    </lineage>
</organism>
<name>A0AAV8ETG9_9POAL</name>
<evidence type="ECO:0000256" key="6">
    <source>
        <dbReference type="ARBA" id="ARBA00022729"/>
    </source>
</evidence>
<evidence type="ECO:0000256" key="2">
    <source>
        <dbReference type="ARBA" id="ARBA00009592"/>
    </source>
</evidence>
<dbReference type="AlphaFoldDB" id="A0AAV8ETG9"/>
<dbReference type="Proteomes" id="UP001140206">
    <property type="component" value="Chromosome 3"/>
</dbReference>
<comment type="similarity">
    <text evidence="2">Belongs to the RLP family.</text>
</comment>
<keyword evidence="5" id="KW-0812">Transmembrane</keyword>
<dbReference type="InterPro" id="IPR046956">
    <property type="entry name" value="RLP23-like"/>
</dbReference>
<keyword evidence="12" id="KW-0675">Receptor</keyword>
<dbReference type="PANTHER" id="PTHR48063:SF112">
    <property type="entry name" value="RECEPTOR LIKE PROTEIN 30-LIKE"/>
    <property type="match status" value="1"/>
</dbReference>
<evidence type="ECO:0000256" key="7">
    <source>
        <dbReference type="ARBA" id="ARBA00022737"/>
    </source>
</evidence>
<dbReference type="SMART" id="SM00369">
    <property type="entry name" value="LRR_TYP"/>
    <property type="match status" value="3"/>
</dbReference>
<keyword evidence="10" id="KW-0325">Glycoprotein</keyword>
<evidence type="ECO:0000256" key="9">
    <source>
        <dbReference type="ARBA" id="ARBA00023136"/>
    </source>
</evidence>
<dbReference type="InterPro" id="IPR001611">
    <property type="entry name" value="Leu-rich_rpt"/>
</dbReference>
<dbReference type="Pfam" id="PF23598">
    <property type="entry name" value="LRR_14"/>
    <property type="match status" value="1"/>
</dbReference>
<gene>
    <name evidence="12" type="ORF">LUZ62_067023</name>
</gene>
<keyword evidence="12" id="KW-0418">Kinase</keyword>
<keyword evidence="12" id="KW-0808">Transferase</keyword>
<proteinExistence type="inferred from homology"/>
<reference evidence="12" key="1">
    <citation type="submission" date="2022-08" db="EMBL/GenBank/DDBJ databases">
        <authorList>
            <person name="Marques A."/>
        </authorList>
    </citation>
    <scope>NUCLEOTIDE SEQUENCE</scope>
    <source>
        <strain evidence="12">RhyPub2mFocal</strain>
        <tissue evidence="12">Leaves</tissue>
    </source>
</reference>
<keyword evidence="7" id="KW-0677">Repeat</keyword>
<keyword evidence="3" id="KW-1003">Cell membrane</keyword>
<dbReference type="Gene3D" id="3.80.10.10">
    <property type="entry name" value="Ribonuclease Inhibitor"/>
    <property type="match status" value="2"/>
</dbReference>
<accession>A0AAV8ETG9</accession>
<dbReference type="EMBL" id="JAMFTS010000003">
    <property type="protein sequence ID" value="KAJ4782766.1"/>
    <property type="molecule type" value="Genomic_DNA"/>
</dbReference>
<dbReference type="InterPro" id="IPR055414">
    <property type="entry name" value="LRR_R13L4/SHOC2-like"/>
</dbReference>
<sequence>MYGVNFQDSKEWVQTLNSLPLLESLYFGDNNLTTIPTSIIGLNFTSLKTLPIDGNEFNSRIPDWIGQLTTLTTLELLSCSFVGQIPSQLDNLTSLNFLALGEHYLKGPMPSLHNLKNLTELYIWNVNIGEDIRMVVNKLPNDTLDKLEIFWLLNTSLIGNLTGWVSKMPNLKELVLSYNNLNGMLPTTIGNLTSLETLCLNKNNFTGEVSEAHLTGLSNLKWLILGPNYLNLTMNMNLIPPFQVEYLFLPNCKLGPYFPLWLQNQSQIIRIVLSNTEIAEMVPHWFWNLQSLSFIDLSYNHMRGGLPLSMEHLTNLNVLFFNNNLFEGGIPHLPQSIEYVDLSNNLFSGNIPHCFPNALVVVNMAHNNLSGAISSSIGNLNLLRILKLNNNSLKGQLPLELKFCQHLIVLDLGENKFEGQIPKWIGENLRNLTFLRLRSNLFSGTIPIQLVKLQYLQILDLSDNKIFGMIPQDMGFLSSMAFLDGNSDNSAYGDFVRLHSLNNVFNTVPEVKPAKQRV</sequence>
<comment type="caution">
    <text evidence="12">The sequence shown here is derived from an EMBL/GenBank/DDBJ whole genome shotgun (WGS) entry which is preliminary data.</text>
</comment>
<keyword evidence="9" id="KW-0472">Membrane</keyword>
<dbReference type="PANTHER" id="PTHR48063">
    <property type="entry name" value="LRR RECEPTOR-LIKE KINASE"/>
    <property type="match status" value="1"/>
</dbReference>
<evidence type="ECO:0000256" key="10">
    <source>
        <dbReference type="ARBA" id="ARBA00023180"/>
    </source>
</evidence>
<dbReference type="FunFam" id="3.80.10.10:FF:000095">
    <property type="entry name" value="LRR receptor-like serine/threonine-protein kinase GSO1"/>
    <property type="match status" value="1"/>
</dbReference>
<keyword evidence="4" id="KW-0433">Leucine-rich repeat</keyword>
<evidence type="ECO:0000256" key="4">
    <source>
        <dbReference type="ARBA" id="ARBA00022614"/>
    </source>
</evidence>
<feature type="domain" description="Disease resistance R13L4/SHOC-2-like LRR" evidence="11">
    <location>
        <begin position="16"/>
        <end position="201"/>
    </location>
</feature>
<evidence type="ECO:0000259" key="11">
    <source>
        <dbReference type="Pfam" id="PF23598"/>
    </source>
</evidence>
<protein>
    <submittedName>
        <fullName evidence="12">LRR receptor-like serine/threonine-protein kinase GSO1</fullName>
    </submittedName>
</protein>
<evidence type="ECO:0000256" key="3">
    <source>
        <dbReference type="ARBA" id="ARBA00022475"/>
    </source>
</evidence>
<dbReference type="SUPFAM" id="SSF52047">
    <property type="entry name" value="RNI-like"/>
    <property type="match status" value="1"/>
</dbReference>
<evidence type="ECO:0000256" key="5">
    <source>
        <dbReference type="ARBA" id="ARBA00022692"/>
    </source>
</evidence>